<feature type="region of interest" description="Disordered" evidence="1">
    <location>
        <begin position="1"/>
        <end position="20"/>
    </location>
</feature>
<dbReference type="Pfam" id="PF00754">
    <property type="entry name" value="F5_F8_type_C"/>
    <property type="match status" value="1"/>
</dbReference>
<reference evidence="3" key="2">
    <citation type="journal article" date="2021" name="Syst. Appl. Microbiol.">
        <title>Roseomonas hellenica sp. nov., isolated from roots of wild-growing Alkanna tinctoria.</title>
        <authorList>
            <person name="Rat A."/>
            <person name="Naranjo H.D."/>
            <person name="Lebbe L."/>
            <person name="Cnockaert M."/>
            <person name="Krigas N."/>
            <person name="Grigoriadou K."/>
            <person name="Maloupa E."/>
            <person name="Willems A."/>
        </authorList>
    </citation>
    <scope>NUCLEOTIDE SEQUENCE</scope>
    <source>
        <strain evidence="3">LMG 28251</strain>
    </source>
</reference>
<sequence>MACCDTHGAKPQKMRWRDGGQRPRAMVVEDATLNYPLANLALRRPTQASSVSAEEGIAADAAVNGTKQGLASFRSAVEEGAWWQVDLGRVVGIGRIQLWSAERAPLRGVAFLPVAILASADGAVWETLAALHRPYGGASTQRPAVLEFSQGVNARFLRVQGLGGGCLQFDELEAFRYVPPSRDSAVASVTLSATGPLDGIELRPRHDSGYFSVMSVILAEILHFRRAGLETVSIDDHDIFKKFKDGVRDSVLELVCDRAKWVQADPVGMTRKIPVFGARGRYSPNSMAYKTLDHAAIGYFVSRYFSPSGSVTALQQHWATKYGIDIGKAVVVCYRGTDKVTEIKPASFDDYADQIGRIANNVTSDIVVQTDQRQFLEFVSERFPGRVKFIDDIPMTTGTTVIHNLDLTDEFGLTRRDFGLRLFAMVSWLSQARALLTSSGNVGFWLALLRGHARDVYQFHPHTQALIEPDGIAIPNPPRA</sequence>
<gene>
    <name evidence="3" type="ORF">GXW79_12770</name>
</gene>
<evidence type="ECO:0000313" key="4">
    <source>
        <dbReference type="Proteomes" id="UP001196068"/>
    </source>
</evidence>
<evidence type="ECO:0000313" key="3">
    <source>
        <dbReference type="EMBL" id="MBR0655948.1"/>
    </source>
</evidence>
<dbReference type="SUPFAM" id="SSF49785">
    <property type="entry name" value="Galactose-binding domain-like"/>
    <property type="match status" value="1"/>
</dbReference>
<comment type="caution">
    <text evidence="3">The sequence shown here is derived from an EMBL/GenBank/DDBJ whole genome shotgun (WGS) entry which is preliminary data.</text>
</comment>
<name>A0AAF1KPH0_9PROT</name>
<keyword evidence="4" id="KW-1185">Reference proteome</keyword>
<accession>A0AAF1KPH0</accession>
<dbReference type="EMBL" id="JAAEDH010000014">
    <property type="protein sequence ID" value="MBR0655948.1"/>
    <property type="molecule type" value="Genomic_DNA"/>
</dbReference>
<dbReference type="Gene3D" id="2.60.120.260">
    <property type="entry name" value="Galactose-binding domain-like"/>
    <property type="match status" value="1"/>
</dbReference>
<reference evidence="3" key="1">
    <citation type="submission" date="2020-01" db="EMBL/GenBank/DDBJ databases">
        <authorList>
            <person name="Rat A."/>
        </authorList>
    </citation>
    <scope>NUCLEOTIDE SEQUENCE</scope>
    <source>
        <strain evidence="3">LMG 28251</strain>
    </source>
</reference>
<protein>
    <submittedName>
        <fullName evidence="3">Discoidin domain-containing protein</fullName>
    </submittedName>
</protein>
<feature type="domain" description="F5/8 type C" evidence="2">
    <location>
        <begin position="28"/>
        <end position="159"/>
    </location>
</feature>
<proteinExistence type="predicted"/>
<dbReference type="Proteomes" id="UP001196068">
    <property type="component" value="Unassembled WGS sequence"/>
</dbReference>
<organism evidence="3 4">
    <name type="scientific">Plastoroseomonas arctica</name>
    <dbReference type="NCBI Taxonomy" id="1509237"/>
    <lineage>
        <taxon>Bacteria</taxon>
        <taxon>Pseudomonadati</taxon>
        <taxon>Pseudomonadota</taxon>
        <taxon>Alphaproteobacteria</taxon>
        <taxon>Acetobacterales</taxon>
        <taxon>Acetobacteraceae</taxon>
        <taxon>Plastoroseomonas</taxon>
    </lineage>
</organism>
<dbReference type="AlphaFoldDB" id="A0AAF1KPH0"/>
<evidence type="ECO:0000256" key="1">
    <source>
        <dbReference type="SAM" id="MobiDB-lite"/>
    </source>
</evidence>
<dbReference type="InterPro" id="IPR000421">
    <property type="entry name" value="FA58C"/>
</dbReference>
<dbReference type="PROSITE" id="PS50022">
    <property type="entry name" value="FA58C_3"/>
    <property type="match status" value="1"/>
</dbReference>
<evidence type="ECO:0000259" key="2">
    <source>
        <dbReference type="PROSITE" id="PS50022"/>
    </source>
</evidence>
<dbReference type="RefSeq" id="WP_211874796.1">
    <property type="nucleotide sequence ID" value="NZ_JAAEDH010000014.1"/>
</dbReference>
<dbReference type="InterPro" id="IPR008979">
    <property type="entry name" value="Galactose-bd-like_sf"/>
</dbReference>